<dbReference type="InterPro" id="IPR033131">
    <property type="entry name" value="Pectinesterase_Asp_AS"/>
</dbReference>
<feature type="active site" evidence="6">
    <location>
        <position position="442"/>
    </location>
</feature>
<dbReference type="PANTHER" id="PTHR31707">
    <property type="entry name" value="PECTINESTERASE"/>
    <property type="match status" value="1"/>
</dbReference>
<dbReference type="Pfam" id="PF04043">
    <property type="entry name" value="PMEI"/>
    <property type="match status" value="1"/>
</dbReference>
<comment type="pathway">
    <text evidence="1 7">Glycan metabolism; pectin degradation; 2-dehydro-3-deoxy-D-gluconate from pectin: step 1/5.</text>
</comment>
<protein>
    <recommendedName>
        <fullName evidence="7">Pectinesterase</fullName>
        <ecNumber evidence="7">3.1.1.11</ecNumber>
    </recommendedName>
</protein>
<proteinExistence type="inferred from homology"/>
<evidence type="ECO:0000256" key="1">
    <source>
        <dbReference type="ARBA" id="ARBA00005184"/>
    </source>
</evidence>
<comment type="similarity">
    <text evidence="2">In the N-terminal section; belongs to the PMEI family.</text>
</comment>
<dbReference type="SUPFAM" id="SSF51126">
    <property type="entry name" value="Pectin lyase-like"/>
    <property type="match status" value="1"/>
</dbReference>
<evidence type="ECO:0000256" key="5">
    <source>
        <dbReference type="ARBA" id="ARBA00023085"/>
    </source>
</evidence>
<feature type="transmembrane region" description="Helical" evidence="9">
    <location>
        <begin position="46"/>
        <end position="68"/>
    </location>
</feature>
<evidence type="ECO:0000256" key="3">
    <source>
        <dbReference type="ARBA" id="ARBA00007786"/>
    </source>
</evidence>
<feature type="domain" description="Pectinesterase inhibitor" evidence="10">
    <location>
        <begin position="79"/>
        <end position="238"/>
    </location>
</feature>
<keyword evidence="9" id="KW-0812">Transmembrane</keyword>
<keyword evidence="9" id="KW-1133">Transmembrane helix</keyword>
<evidence type="ECO:0000256" key="4">
    <source>
        <dbReference type="ARBA" id="ARBA00022801"/>
    </source>
</evidence>
<dbReference type="AlphaFoldDB" id="A0A1D1XFK7"/>
<dbReference type="InterPro" id="IPR012334">
    <property type="entry name" value="Pectin_lyas_fold"/>
</dbReference>
<dbReference type="GO" id="GO:0004857">
    <property type="term" value="F:enzyme inhibitor activity"/>
    <property type="evidence" value="ECO:0007669"/>
    <property type="project" value="InterPro"/>
</dbReference>
<dbReference type="Pfam" id="PF01095">
    <property type="entry name" value="Pectinesterase"/>
    <property type="match status" value="1"/>
</dbReference>
<comment type="similarity">
    <text evidence="3">In the C-terminal section; belongs to the pectinesterase family.</text>
</comment>
<feature type="region of interest" description="Disordered" evidence="8">
    <location>
        <begin position="1"/>
        <end position="39"/>
    </location>
</feature>
<evidence type="ECO:0000256" key="2">
    <source>
        <dbReference type="ARBA" id="ARBA00006027"/>
    </source>
</evidence>
<dbReference type="GO" id="GO:0042545">
    <property type="term" value="P:cell wall modification"/>
    <property type="evidence" value="ECO:0007669"/>
    <property type="project" value="UniProtKB-UniRule"/>
</dbReference>
<evidence type="ECO:0000313" key="11">
    <source>
        <dbReference type="EMBL" id="JAT41145.1"/>
    </source>
</evidence>
<sequence length="606" mass="65668">MDYGRIGRTKSDLSASDVPPPTQDPSSGNNDGSAGSSRRRRRRQRFLLLGLLAALFLVACGVSVAFLARTRGRTSALRKTSEAISRACGLTRYPALCVASLVDFPGAMDAGEDDLVHISVNMTLQRVGRALYDASAIANVPMEALARSAYRDCLELLDDSAHHLARSLAAVFPGAGGQGVPTPEVASDADVLTWLSGALTNQDTCEEGLGGVAAGYVKEQMAAYLQDLAELVSNSLALFAARRSGDFSGIPIQNRRRRRLLGGGDDDDDGLFPAWTTREERRLLEAPATTMQADMVVSKDGSGYRTVGEAVKAAPENSDRRIIIYIKAGRYEENVKVGRKKKNLMFIGDGKGKTIITGYRSVSGSFTTFHTATFAATGAGFIARDITFENTAGPARHQAVALRVGADHAVVYRCAVAGYQDTLYVHSLRQFFRECDIYGTVDFVFGNAAVVLQNCSLYARKPLPTQKNTITAQNRKDPNQNTGISIHASRLLPTPDLAAANSQFPTYLGRPWKLFARTVFLLCYMGDHIAPPGWLEWNGNFALDTLYYGEYMNYGPGAGLAKRVDWPGHRDITLPEEASKFTVAQFISGSDWLPSTGVSFVAGLKF</sequence>
<organism evidence="11">
    <name type="scientific">Anthurium amnicola</name>
    <dbReference type="NCBI Taxonomy" id="1678845"/>
    <lineage>
        <taxon>Eukaryota</taxon>
        <taxon>Viridiplantae</taxon>
        <taxon>Streptophyta</taxon>
        <taxon>Embryophyta</taxon>
        <taxon>Tracheophyta</taxon>
        <taxon>Spermatophyta</taxon>
        <taxon>Magnoliopsida</taxon>
        <taxon>Liliopsida</taxon>
        <taxon>Araceae</taxon>
        <taxon>Pothoideae</taxon>
        <taxon>Potheae</taxon>
        <taxon>Anthurium</taxon>
    </lineage>
</organism>
<dbReference type="EC" id="3.1.1.11" evidence="7"/>
<keyword evidence="9" id="KW-0472">Membrane</keyword>
<name>A0A1D1XFK7_9ARAE</name>
<evidence type="ECO:0000256" key="7">
    <source>
        <dbReference type="RuleBase" id="RU000589"/>
    </source>
</evidence>
<dbReference type="SMART" id="SM00856">
    <property type="entry name" value="PMEI"/>
    <property type="match status" value="1"/>
</dbReference>
<dbReference type="UniPathway" id="UPA00545">
    <property type="reaction ID" value="UER00823"/>
</dbReference>
<dbReference type="FunFam" id="2.160.20.10:FF:000001">
    <property type="entry name" value="Pectinesterase"/>
    <property type="match status" value="1"/>
</dbReference>
<keyword evidence="4 7" id="KW-0378">Hydrolase</keyword>
<dbReference type="GO" id="GO:0045490">
    <property type="term" value="P:pectin catabolic process"/>
    <property type="evidence" value="ECO:0007669"/>
    <property type="project" value="UniProtKB-UniRule"/>
</dbReference>
<gene>
    <name evidence="11" type="primary">PME34_3</name>
    <name evidence="11" type="ORF">g.96164</name>
</gene>
<evidence type="ECO:0000256" key="8">
    <source>
        <dbReference type="SAM" id="MobiDB-lite"/>
    </source>
</evidence>
<keyword evidence="5 7" id="KW-0063">Aspartyl esterase</keyword>
<dbReference type="InterPro" id="IPR035513">
    <property type="entry name" value="Invertase/methylesterase_inhib"/>
</dbReference>
<evidence type="ECO:0000256" key="6">
    <source>
        <dbReference type="PROSITE-ProRule" id="PRU10040"/>
    </source>
</evidence>
<dbReference type="EMBL" id="GDJX01026791">
    <property type="protein sequence ID" value="JAT41145.1"/>
    <property type="molecule type" value="Transcribed_RNA"/>
</dbReference>
<evidence type="ECO:0000256" key="9">
    <source>
        <dbReference type="SAM" id="Phobius"/>
    </source>
</evidence>
<dbReference type="GO" id="GO:0030599">
    <property type="term" value="F:pectinesterase activity"/>
    <property type="evidence" value="ECO:0007669"/>
    <property type="project" value="UniProtKB-UniRule"/>
</dbReference>
<comment type="catalytic activity">
    <reaction evidence="7">
        <text>[(1-&gt;4)-alpha-D-galacturonosyl methyl ester](n) + n H2O = [(1-&gt;4)-alpha-D-galacturonosyl](n) + n methanol + n H(+)</text>
        <dbReference type="Rhea" id="RHEA:22380"/>
        <dbReference type="Rhea" id="RHEA-COMP:14570"/>
        <dbReference type="Rhea" id="RHEA-COMP:14573"/>
        <dbReference type="ChEBI" id="CHEBI:15377"/>
        <dbReference type="ChEBI" id="CHEBI:15378"/>
        <dbReference type="ChEBI" id="CHEBI:17790"/>
        <dbReference type="ChEBI" id="CHEBI:140522"/>
        <dbReference type="ChEBI" id="CHEBI:140523"/>
        <dbReference type="EC" id="3.1.1.11"/>
    </reaction>
</comment>
<dbReference type="SUPFAM" id="SSF101148">
    <property type="entry name" value="Plant invertase/pectin methylesterase inhibitor"/>
    <property type="match status" value="1"/>
</dbReference>
<accession>A0A1D1XFK7</accession>
<dbReference type="NCBIfam" id="TIGR01614">
    <property type="entry name" value="PME_inhib"/>
    <property type="match status" value="1"/>
</dbReference>
<dbReference type="Gene3D" id="1.20.140.40">
    <property type="entry name" value="Invertase/pectin methylesterase inhibitor family protein"/>
    <property type="match status" value="1"/>
</dbReference>
<dbReference type="PROSITE" id="PS00503">
    <property type="entry name" value="PECTINESTERASE_2"/>
    <property type="match status" value="1"/>
</dbReference>
<evidence type="ECO:0000259" key="10">
    <source>
        <dbReference type="SMART" id="SM00856"/>
    </source>
</evidence>
<dbReference type="InterPro" id="IPR011050">
    <property type="entry name" value="Pectin_lyase_fold/virulence"/>
</dbReference>
<reference evidence="11" key="1">
    <citation type="submission" date="2015-07" db="EMBL/GenBank/DDBJ databases">
        <title>Transcriptome Assembly of Anthurium amnicola.</title>
        <authorList>
            <person name="Suzuki J."/>
        </authorList>
    </citation>
    <scope>NUCLEOTIDE SEQUENCE</scope>
</reference>
<dbReference type="Gene3D" id="2.160.20.10">
    <property type="entry name" value="Single-stranded right-handed beta-helix, Pectin lyase-like"/>
    <property type="match status" value="1"/>
</dbReference>
<dbReference type="CDD" id="cd15798">
    <property type="entry name" value="PMEI-like_3"/>
    <property type="match status" value="1"/>
</dbReference>
<dbReference type="InterPro" id="IPR006501">
    <property type="entry name" value="Pectinesterase_inhib_dom"/>
</dbReference>
<dbReference type="InterPro" id="IPR000070">
    <property type="entry name" value="Pectinesterase_cat"/>
</dbReference>